<feature type="domain" description="GPI inositol-deacylase winged helix" evidence="2">
    <location>
        <begin position="445"/>
        <end position="519"/>
    </location>
</feature>
<dbReference type="Pfam" id="PF24883">
    <property type="entry name" value="NPHP3_N"/>
    <property type="match status" value="1"/>
</dbReference>
<dbReference type="InterPro" id="IPR056884">
    <property type="entry name" value="NPHP3-like_N"/>
</dbReference>
<evidence type="ECO:0000256" key="1">
    <source>
        <dbReference type="ARBA" id="ARBA00022737"/>
    </source>
</evidence>
<dbReference type="PANTHER" id="PTHR10039">
    <property type="entry name" value="AMELOGENIN"/>
    <property type="match status" value="1"/>
</dbReference>
<dbReference type="InterPro" id="IPR027417">
    <property type="entry name" value="P-loop_NTPase"/>
</dbReference>
<dbReference type="PANTHER" id="PTHR10039:SF15">
    <property type="entry name" value="NACHT DOMAIN-CONTAINING PROTEIN"/>
    <property type="match status" value="1"/>
</dbReference>
<dbReference type="Pfam" id="PF12796">
    <property type="entry name" value="Ank_2"/>
    <property type="match status" value="2"/>
</dbReference>
<dbReference type="Pfam" id="PF22939">
    <property type="entry name" value="WHD_GPIID"/>
    <property type="match status" value="1"/>
</dbReference>
<dbReference type="Gene3D" id="3.40.50.300">
    <property type="entry name" value="P-loop containing nucleotide triphosphate hydrolases"/>
    <property type="match status" value="1"/>
</dbReference>
<dbReference type="InterPro" id="IPR054471">
    <property type="entry name" value="GPIID_WHD"/>
</dbReference>
<dbReference type="SUPFAM" id="SSF52540">
    <property type="entry name" value="P-loop containing nucleoside triphosphate hydrolases"/>
    <property type="match status" value="1"/>
</dbReference>
<dbReference type="GeneID" id="85364594"/>
<evidence type="ECO:0000259" key="3">
    <source>
        <dbReference type="Pfam" id="PF24883"/>
    </source>
</evidence>
<dbReference type="EMBL" id="JAUEPS010000101">
    <property type="protein sequence ID" value="KAK0438165.1"/>
    <property type="molecule type" value="Genomic_DNA"/>
</dbReference>
<feature type="domain" description="Nephrocystin 3-like N-terminal" evidence="3">
    <location>
        <begin position="173"/>
        <end position="334"/>
    </location>
</feature>
<dbReference type="InterPro" id="IPR002110">
    <property type="entry name" value="Ankyrin_rpt"/>
</dbReference>
<proteinExistence type="predicted"/>
<keyword evidence="1" id="KW-0677">Repeat</keyword>
<dbReference type="Gene3D" id="1.25.40.20">
    <property type="entry name" value="Ankyrin repeat-containing domain"/>
    <property type="match status" value="1"/>
</dbReference>
<name>A0AA39JA05_ARMTA</name>
<protein>
    <recommendedName>
        <fullName evidence="6">NACHT domain-containing protein</fullName>
    </recommendedName>
</protein>
<organism evidence="4 5">
    <name type="scientific">Armillaria tabescens</name>
    <name type="common">Ringless honey mushroom</name>
    <name type="synonym">Agaricus tabescens</name>
    <dbReference type="NCBI Taxonomy" id="1929756"/>
    <lineage>
        <taxon>Eukaryota</taxon>
        <taxon>Fungi</taxon>
        <taxon>Dikarya</taxon>
        <taxon>Basidiomycota</taxon>
        <taxon>Agaricomycotina</taxon>
        <taxon>Agaricomycetes</taxon>
        <taxon>Agaricomycetidae</taxon>
        <taxon>Agaricales</taxon>
        <taxon>Marasmiineae</taxon>
        <taxon>Physalacriaceae</taxon>
        <taxon>Desarmillaria</taxon>
    </lineage>
</organism>
<dbReference type="AlphaFoldDB" id="A0AA39JA05"/>
<dbReference type="SUPFAM" id="SSF48403">
    <property type="entry name" value="Ankyrin repeat"/>
    <property type="match status" value="1"/>
</dbReference>
<sequence length="804" mass="91115">MGAQEIASITALIQKSRTVIKYLKDVKGAPKECNELMRELRHMEIHLSTVKIITLLSTAGDPWLMILQQLNDPFRELTGLLSGIEKGLKVTSLWWKGVGQRLQWTFAESSAQEDLMKIEDIGSLIMNVIGQHEALAFSLNTKEYKKSKEVTDWLTPLDYSPVHQDKLKQRVAGTGQWFLEAPQFTSWVDGSSKSSTLWCPGDPGTGKTFLACMVVAHLHKRFGEENIPILRVFGDWQNSDAKTVPDIIRSLLKQFIHIQNGLSPSLDSLYEKNIKDETIPSLDEFMDILSIHLQGYRLIYIVFDGFDEFDGNQEHLISALKSFGNRVRLLVTSRNNSAIQRIFQEDEELRIRADGSDIRKLVTSRLDDNKNLRILVRDHDDLRQNILTEKANGMILLADIHTTVLTQVTGDRRKFVEELNELPRTMASMYKHFLERVNHKPETDRDIAIRTFSWVAVAQRPLTILELQYALAVRPGTAELDVILDFDYISSVCVGLVVVDRRGSVGFTYPTTREYFISQKDRLFPGIEEHITRTCLTYMSFDIFRSPDVLSLSKPEICTKYPFLSYASSNWAVHARKCTRGSVEEEILTFLRTQANIALSFERPRDSEPEIPRTAAWFAAHYGLVNVMKVLLDRRVDLRHENVLCIAAHAGQLDMVKLLLSRSKDMDVNQSDKVTYLYDYSIDRNSSSNRLGVRASRPTFCMPLIAAASNGYEDIVRALLESKHMRSLNFFPPGGPAALSAAIFGNHIGVVKLLLSQPGIDTSTQFLDETPLMVAKRRCRDDIVKVFIEQGHGFADDDTGRSPA</sequence>
<evidence type="ECO:0000313" key="5">
    <source>
        <dbReference type="Proteomes" id="UP001175211"/>
    </source>
</evidence>
<dbReference type="RefSeq" id="XP_060322845.1">
    <property type="nucleotide sequence ID" value="XM_060481046.1"/>
</dbReference>
<evidence type="ECO:0000259" key="2">
    <source>
        <dbReference type="Pfam" id="PF22939"/>
    </source>
</evidence>
<dbReference type="Proteomes" id="UP001175211">
    <property type="component" value="Unassembled WGS sequence"/>
</dbReference>
<accession>A0AA39JA05</accession>
<evidence type="ECO:0000313" key="4">
    <source>
        <dbReference type="EMBL" id="KAK0438165.1"/>
    </source>
</evidence>
<gene>
    <name evidence="4" type="ORF">EV420DRAFT_1769798</name>
</gene>
<comment type="caution">
    <text evidence="4">The sequence shown here is derived from an EMBL/GenBank/DDBJ whole genome shotgun (WGS) entry which is preliminary data.</text>
</comment>
<dbReference type="SMART" id="SM00248">
    <property type="entry name" value="ANK"/>
    <property type="match status" value="4"/>
</dbReference>
<dbReference type="InterPro" id="IPR036770">
    <property type="entry name" value="Ankyrin_rpt-contain_sf"/>
</dbReference>
<evidence type="ECO:0008006" key="6">
    <source>
        <dbReference type="Google" id="ProtNLM"/>
    </source>
</evidence>
<reference evidence="4" key="1">
    <citation type="submission" date="2023-06" db="EMBL/GenBank/DDBJ databases">
        <authorList>
            <consortium name="Lawrence Berkeley National Laboratory"/>
            <person name="Ahrendt S."/>
            <person name="Sahu N."/>
            <person name="Indic B."/>
            <person name="Wong-Bajracharya J."/>
            <person name="Merenyi Z."/>
            <person name="Ke H.-M."/>
            <person name="Monk M."/>
            <person name="Kocsube S."/>
            <person name="Drula E."/>
            <person name="Lipzen A."/>
            <person name="Balint B."/>
            <person name="Henrissat B."/>
            <person name="Andreopoulos B."/>
            <person name="Martin F.M."/>
            <person name="Harder C.B."/>
            <person name="Rigling D."/>
            <person name="Ford K.L."/>
            <person name="Foster G.D."/>
            <person name="Pangilinan J."/>
            <person name="Papanicolaou A."/>
            <person name="Barry K."/>
            <person name="LaButti K."/>
            <person name="Viragh M."/>
            <person name="Koriabine M."/>
            <person name="Yan M."/>
            <person name="Riley R."/>
            <person name="Champramary S."/>
            <person name="Plett K.L."/>
            <person name="Tsai I.J."/>
            <person name="Slot J."/>
            <person name="Sipos G."/>
            <person name="Plett J."/>
            <person name="Nagy L.G."/>
            <person name="Grigoriev I.V."/>
        </authorList>
    </citation>
    <scope>NUCLEOTIDE SEQUENCE</scope>
    <source>
        <strain evidence="4">CCBAS 213</strain>
    </source>
</reference>
<keyword evidence="5" id="KW-1185">Reference proteome</keyword>